<proteinExistence type="inferred from homology"/>
<dbReference type="SUPFAM" id="SSF55073">
    <property type="entry name" value="Nucleotide cyclase"/>
    <property type="match status" value="1"/>
</dbReference>
<evidence type="ECO:0000256" key="13">
    <source>
        <dbReference type="RuleBase" id="RU003431"/>
    </source>
</evidence>
<evidence type="ECO:0000256" key="7">
    <source>
        <dbReference type="ARBA" id="ARBA00023136"/>
    </source>
</evidence>
<dbReference type="GO" id="GO:0007168">
    <property type="term" value="P:receptor guanylyl cyclase signaling pathway"/>
    <property type="evidence" value="ECO:0007669"/>
    <property type="project" value="TreeGrafter"/>
</dbReference>
<evidence type="ECO:0000256" key="10">
    <source>
        <dbReference type="ARBA" id="ARBA00023239"/>
    </source>
</evidence>
<keyword evidence="6" id="KW-1133">Transmembrane helix</keyword>
<keyword evidence="5" id="KW-0547">Nucleotide-binding</keyword>
<keyword evidence="4" id="KW-0812">Transmembrane</keyword>
<dbReference type="AlphaFoldDB" id="A0A0K0CXY5"/>
<comment type="similarity">
    <text evidence="12">Belongs to the adenylyl cyclase class-4/guanylyl cyclase family.</text>
</comment>
<dbReference type="InterPro" id="IPR001054">
    <property type="entry name" value="A/G_cyclase"/>
</dbReference>
<dbReference type="GO" id="GO:0004672">
    <property type="term" value="F:protein kinase activity"/>
    <property type="evidence" value="ECO:0007669"/>
    <property type="project" value="InterPro"/>
</dbReference>
<dbReference type="PROSITE" id="PS00452">
    <property type="entry name" value="GUANYLATE_CYCLASE_1"/>
    <property type="match status" value="1"/>
</dbReference>
<sequence>MINENGTRDPIYTVYGFDKSYAQVAFINFTITNGTPVKMDKKHFITNYRPLSRPICGYSGTECPKSFWDEANLAFFRSKWMIKFFYRMRRQEEEQQRLLWQIPYLKLMKPSDTKESKRSLQSGPSVTTGDSRFSSQDNFEPYEVYFLDKESVLTIKYPITALTREDYLNFSKLRNLQQESLHRFLGLSIDGPEYVTIWRLCSRGTLQKIIFRGSLWFDPFFMFCIMRDIAQGLRFLHSSFIESHGRLSSECCLVNESWQVMLSDYGTSSLQEENHRKKKRFLWTAPELLRGSAGDTPTCSKAGDIYSYAIISSEVITRKPPWNYQEREESLDELLYMIKRGGHAPIRPDLSTDGEINSALLHLIRDCWSERASERPTADTICKLLQTMNSEKKSNLMDHMFTMLEDYTNTLELDVEERTKELQEEKKKADILLRKMLPSQVADRLMLGQTVESESFDCVTVFFSDVVKFTQLSAKCSAYQTVNLLNDLYSGFDSIIEEHCVYKVESIGDGYLCVSGLPLRNGHNHIKEIAELSLSFMEFVNDFRIASLPKERIQLRIGVNSGPCVAGVVGLSMPRYCLFGDTVNTASRMESNGKGERIVLVTKCQALIKECHSGSCEPTLSVKDNCKKKLHFTCYILLANL</sequence>
<feature type="domain" description="Protein kinase" evidence="16">
    <location>
        <begin position="114"/>
        <end position="402"/>
    </location>
</feature>
<dbReference type="InterPro" id="IPR011009">
    <property type="entry name" value="Kinase-like_dom_sf"/>
</dbReference>
<dbReference type="PANTHER" id="PTHR11920">
    <property type="entry name" value="GUANYLYL CYCLASE"/>
    <property type="match status" value="1"/>
</dbReference>
<dbReference type="GO" id="GO:0004016">
    <property type="term" value="F:adenylate cyclase activity"/>
    <property type="evidence" value="ECO:0007669"/>
    <property type="project" value="TreeGrafter"/>
</dbReference>
<name>A0A0K0CXY5_ANGCA</name>
<dbReference type="SUPFAM" id="SSF56112">
    <property type="entry name" value="Protein kinase-like (PK-like)"/>
    <property type="match status" value="1"/>
</dbReference>
<dbReference type="InterPro" id="IPR028082">
    <property type="entry name" value="Peripla_BP_I"/>
</dbReference>
<evidence type="ECO:0000256" key="6">
    <source>
        <dbReference type="ARBA" id="ARBA00022989"/>
    </source>
</evidence>
<dbReference type="Gene3D" id="6.10.250.780">
    <property type="match status" value="1"/>
</dbReference>
<dbReference type="Gene3D" id="1.10.510.10">
    <property type="entry name" value="Transferase(Phosphotransferase) domain 1"/>
    <property type="match status" value="1"/>
</dbReference>
<evidence type="ECO:0000256" key="15">
    <source>
        <dbReference type="SAM" id="MobiDB-lite"/>
    </source>
</evidence>
<keyword evidence="11 13" id="KW-0141">cGMP biosynthesis</keyword>
<dbReference type="GO" id="GO:0005886">
    <property type="term" value="C:plasma membrane"/>
    <property type="evidence" value="ECO:0007669"/>
    <property type="project" value="TreeGrafter"/>
</dbReference>
<dbReference type="GO" id="GO:0004383">
    <property type="term" value="F:guanylate cyclase activity"/>
    <property type="evidence" value="ECO:0007669"/>
    <property type="project" value="UniProtKB-EC"/>
</dbReference>
<dbReference type="PROSITE" id="PS50011">
    <property type="entry name" value="PROTEIN_KINASE_DOM"/>
    <property type="match status" value="1"/>
</dbReference>
<evidence type="ECO:0000313" key="19">
    <source>
        <dbReference type="WBParaSite" id="ACAC_0000247301-mRNA-1"/>
    </source>
</evidence>
<dbReference type="CDD" id="cd07302">
    <property type="entry name" value="CHD"/>
    <property type="match status" value="1"/>
</dbReference>
<dbReference type="InterPro" id="IPR000719">
    <property type="entry name" value="Prot_kinase_dom"/>
</dbReference>
<dbReference type="EC" id="4.6.1.2" evidence="3 13"/>
<keyword evidence="8" id="KW-0675">Receptor</keyword>
<feature type="coiled-coil region" evidence="14">
    <location>
        <begin position="408"/>
        <end position="435"/>
    </location>
</feature>
<keyword evidence="18" id="KW-1185">Reference proteome</keyword>
<dbReference type="PANTHER" id="PTHR11920:SF495">
    <property type="entry name" value="RECEPTOR-TYPE GUANYLATE CYCLASE GCY-7"/>
    <property type="match status" value="1"/>
</dbReference>
<accession>A0A0K0CXY5</accession>
<dbReference type="GO" id="GO:0035556">
    <property type="term" value="P:intracellular signal transduction"/>
    <property type="evidence" value="ECO:0007669"/>
    <property type="project" value="InterPro"/>
</dbReference>
<evidence type="ECO:0000256" key="4">
    <source>
        <dbReference type="ARBA" id="ARBA00022692"/>
    </source>
</evidence>
<protein>
    <recommendedName>
        <fullName evidence="3 13">Guanylate cyclase</fullName>
        <ecNumber evidence="3 13">4.6.1.2</ecNumber>
    </recommendedName>
</protein>
<evidence type="ECO:0000256" key="1">
    <source>
        <dbReference type="ARBA" id="ARBA00001436"/>
    </source>
</evidence>
<dbReference type="FunFam" id="3.30.70.1230:FF:000030">
    <property type="entry name" value="Si:ch211-215j19.12"/>
    <property type="match status" value="1"/>
</dbReference>
<organism evidence="18 19">
    <name type="scientific">Angiostrongylus cantonensis</name>
    <name type="common">Rat lungworm</name>
    <dbReference type="NCBI Taxonomy" id="6313"/>
    <lineage>
        <taxon>Eukaryota</taxon>
        <taxon>Metazoa</taxon>
        <taxon>Ecdysozoa</taxon>
        <taxon>Nematoda</taxon>
        <taxon>Chromadorea</taxon>
        <taxon>Rhabditida</taxon>
        <taxon>Rhabditina</taxon>
        <taxon>Rhabditomorpha</taxon>
        <taxon>Strongyloidea</taxon>
        <taxon>Metastrongylidae</taxon>
        <taxon>Angiostrongylus</taxon>
    </lineage>
</organism>
<dbReference type="PROSITE" id="PS50125">
    <property type="entry name" value="GUANYLATE_CYCLASE_2"/>
    <property type="match status" value="1"/>
</dbReference>
<keyword evidence="7" id="KW-0472">Membrane</keyword>
<feature type="compositionally biased region" description="Polar residues" evidence="15">
    <location>
        <begin position="119"/>
        <end position="134"/>
    </location>
</feature>
<evidence type="ECO:0000256" key="9">
    <source>
        <dbReference type="ARBA" id="ARBA00023180"/>
    </source>
</evidence>
<reference evidence="19" key="2">
    <citation type="submission" date="2017-02" db="UniProtKB">
        <authorList>
            <consortium name="WormBaseParasite"/>
        </authorList>
    </citation>
    <scope>IDENTIFICATION</scope>
</reference>
<evidence type="ECO:0000256" key="3">
    <source>
        <dbReference type="ARBA" id="ARBA00012202"/>
    </source>
</evidence>
<feature type="domain" description="Guanylate cyclase" evidence="17">
    <location>
        <begin position="460"/>
        <end position="590"/>
    </location>
</feature>
<evidence type="ECO:0000313" key="18">
    <source>
        <dbReference type="Proteomes" id="UP000035642"/>
    </source>
</evidence>
<dbReference type="WBParaSite" id="ACAC_0000247301-mRNA-1">
    <property type="protein sequence ID" value="ACAC_0000247301-mRNA-1"/>
    <property type="gene ID" value="ACAC_0000247301"/>
</dbReference>
<evidence type="ECO:0000256" key="11">
    <source>
        <dbReference type="ARBA" id="ARBA00023293"/>
    </source>
</evidence>
<dbReference type="SUPFAM" id="SSF53822">
    <property type="entry name" value="Periplasmic binding protein-like I"/>
    <property type="match status" value="1"/>
</dbReference>
<dbReference type="STRING" id="6313.A0A0K0CXY5"/>
<evidence type="ECO:0000256" key="8">
    <source>
        <dbReference type="ARBA" id="ARBA00023170"/>
    </source>
</evidence>
<dbReference type="Proteomes" id="UP000035642">
    <property type="component" value="Unassembled WGS sequence"/>
</dbReference>
<evidence type="ECO:0000259" key="17">
    <source>
        <dbReference type="PROSITE" id="PS50125"/>
    </source>
</evidence>
<dbReference type="InterPro" id="IPR050401">
    <property type="entry name" value="Cyclic_nucleotide_synthase"/>
</dbReference>
<evidence type="ECO:0000259" key="16">
    <source>
        <dbReference type="PROSITE" id="PS50011"/>
    </source>
</evidence>
<evidence type="ECO:0000256" key="12">
    <source>
        <dbReference type="RuleBase" id="RU000405"/>
    </source>
</evidence>
<evidence type="ECO:0000256" key="2">
    <source>
        <dbReference type="ARBA" id="ARBA00004479"/>
    </source>
</evidence>
<dbReference type="Pfam" id="PF07714">
    <property type="entry name" value="PK_Tyr_Ser-Thr"/>
    <property type="match status" value="1"/>
</dbReference>
<comment type="catalytic activity">
    <reaction evidence="1 13">
        <text>GTP = 3',5'-cyclic GMP + diphosphate</text>
        <dbReference type="Rhea" id="RHEA:13665"/>
        <dbReference type="ChEBI" id="CHEBI:33019"/>
        <dbReference type="ChEBI" id="CHEBI:37565"/>
        <dbReference type="ChEBI" id="CHEBI:57746"/>
        <dbReference type="EC" id="4.6.1.2"/>
    </reaction>
</comment>
<dbReference type="InterPro" id="IPR001245">
    <property type="entry name" value="Ser-Thr/Tyr_kinase_cat_dom"/>
</dbReference>
<reference evidence="18" key="1">
    <citation type="submission" date="2012-09" db="EMBL/GenBank/DDBJ databases">
        <authorList>
            <person name="Martin A.A."/>
        </authorList>
    </citation>
    <scope>NUCLEOTIDE SEQUENCE</scope>
</reference>
<dbReference type="GO" id="GO:0001653">
    <property type="term" value="F:peptide receptor activity"/>
    <property type="evidence" value="ECO:0007669"/>
    <property type="project" value="TreeGrafter"/>
</dbReference>
<feature type="region of interest" description="Disordered" evidence="15">
    <location>
        <begin position="113"/>
        <end position="134"/>
    </location>
</feature>
<dbReference type="GO" id="GO:0005524">
    <property type="term" value="F:ATP binding"/>
    <property type="evidence" value="ECO:0007669"/>
    <property type="project" value="InterPro"/>
</dbReference>
<evidence type="ECO:0000256" key="14">
    <source>
        <dbReference type="SAM" id="Coils"/>
    </source>
</evidence>
<keyword evidence="14" id="KW-0175">Coiled coil</keyword>
<dbReference type="InterPro" id="IPR029787">
    <property type="entry name" value="Nucleotide_cyclase"/>
</dbReference>
<dbReference type="Pfam" id="PF00211">
    <property type="entry name" value="Guanylate_cyc"/>
    <property type="match status" value="1"/>
</dbReference>
<keyword evidence="9" id="KW-0325">Glycoprotein</keyword>
<dbReference type="InterPro" id="IPR018297">
    <property type="entry name" value="A/G_cyclase_CS"/>
</dbReference>
<comment type="subcellular location">
    <subcellularLocation>
        <location evidence="2">Membrane</location>
        <topology evidence="2">Single-pass type I membrane protein</topology>
    </subcellularLocation>
</comment>
<evidence type="ECO:0000256" key="5">
    <source>
        <dbReference type="ARBA" id="ARBA00022741"/>
    </source>
</evidence>
<dbReference type="Gene3D" id="3.30.70.1230">
    <property type="entry name" value="Nucleotide cyclase"/>
    <property type="match status" value="1"/>
</dbReference>
<keyword evidence="10 12" id="KW-0456">Lyase</keyword>
<dbReference type="SMART" id="SM00044">
    <property type="entry name" value="CYCc"/>
    <property type="match status" value="1"/>
</dbReference>